<dbReference type="EMBL" id="KQ971361">
    <property type="protein sequence ID" value="EFA05132.1"/>
    <property type="molecule type" value="Genomic_DNA"/>
</dbReference>
<dbReference type="KEGG" id="tca:103313345"/>
<name>D2A553_TRICA</name>
<feature type="transmembrane region" description="Helical" evidence="1">
    <location>
        <begin position="122"/>
        <end position="146"/>
    </location>
</feature>
<feature type="transmembrane region" description="Helical" evidence="1">
    <location>
        <begin position="57"/>
        <end position="77"/>
    </location>
</feature>
<reference evidence="2 3" key="2">
    <citation type="journal article" date="2010" name="Nucleic Acids Res.">
        <title>BeetleBase in 2010: revisions to provide comprehensive genomic information for Tribolium castaneum.</title>
        <authorList>
            <person name="Kim H.S."/>
            <person name="Murphy T."/>
            <person name="Xia J."/>
            <person name="Caragea D."/>
            <person name="Park Y."/>
            <person name="Beeman R.W."/>
            <person name="Lorenzen M.D."/>
            <person name="Butcher S."/>
            <person name="Manak J.R."/>
            <person name="Brown S.J."/>
        </authorList>
    </citation>
    <scope>GENOME REANNOTATION</scope>
    <source>
        <strain evidence="2 3">Georgia GA2</strain>
    </source>
</reference>
<evidence type="ECO:0000313" key="2">
    <source>
        <dbReference type="EMBL" id="EFA05132.1"/>
    </source>
</evidence>
<keyword evidence="1" id="KW-1133">Transmembrane helix</keyword>
<dbReference type="OrthoDB" id="6707744at2759"/>
<dbReference type="HOGENOM" id="CLU_1604863_0_0_1"/>
<dbReference type="Proteomes" id="UP000007266">
    <property type="component" value="Linkage group 8"/>
</dbReference>
<accession>D2A553</accession>
<keyword evidence="3" id="KW-1185">Reference proteome</keyword>
<evidence type="ECO:0000256" key="1">
    <source>
        <dbReference type="SAM" id="Phobius"/>
    </source>
</evidence>
<sequence length="166" mass="18945">MSTSTIFIKRPLNYRQSFALLKEKYKDLSPALSLILWTISGIYAASRNSFNQNVSGLILSFLVSDLIVMTFASIVLCKGLIDKSIILLIPWMSLTAYSLYFTHYQGIVSTLTVLKRLKKISWLPWSSIVASVLLLIVRGTLTIRMFQLGVHLWFRKKLNELKAKEL</sequence>
<dbReference type="AlphaFoldDB" id="D2A553"/>
<gene>
    <name evidence="2" type="primary">AUGUSTUS-3.0.2_15247</name>
    <name evidence="2" type="ORF">TcasGA2_TC015247</name>
</gene>
<protein>
    <submittedName>
        <fullName evidence="2">Uncharacterized protein</fullName>
    </submittedName>
</protein>
<organism evidence="2 3">
    <name type="scientific">Tribolium castaneum</name>
    <name type="common">Red flour beetle</name>
    <dbReference type="NCBI Taxonomy" id="7070"/>
    <lineage>
        <taxon>Eukaryota</taxon>
        <taxon>Metazoa</taxon>
        <taxon>Ecdysozoa</taxon>
        <taxon>Arthropoda</taxon>
        <taxon>Hexapoda</taxon>
        <taxon>Insecta</taxon>
        <taxon>Pterygota</taxon>
        <taxon>Neoptera</taxon>
        <taxon>Endopterygota</taxon>
        <taxon>Coleoptera</taxon>
        <taxon>Polyphaga</taxon>
        <taxon>Cucujiformia</taxon>
        <taxon>Tenebrionidae</taxon>
        <taxon>Tenebrionidae incertae sedis</taxon>
        <taxon>Tribolium</taxon>
    </lineage>
</organism>
<feature type="transmembrane region" description="Helical" evidence="1">
    <location>
        <begin position="84"/>
        <end position="102"/>
    </location>
</feature>
<proteinExistence type="predicted"/>
<keyword evidence="1" id="KW-0472">Membrane</keyword>
<dbReference type="OMA" id="IFSACKM"/>
<dbReference type="InParanoid" id="D2A553"/>
<keyword evidence="1" id="KW-0812">Transmembrane</keyword>
<evidence type="ECO:0000313" key="3">
    <source>
        <dbReference type="Proteomes" id="UP000007266"/>
    </source>
</evidence>
<reference evidence="2 3" key="1">
    <citation type="journal article" date="2008" name="Nature">
        <title>The genome of the model beetle and pest Tribolium castaneum.</title>
        <authorList>
            <consortium name="Tribolium Genome Sequencing Consortium"/>
            <person name="Richards S."/>
            <person name="Gibbs R.A."/>
            <person name="Weinstock G.M."/>
            <person name="Brown S.J."/>
            <person name="Denell R."/>
            <person name="Beeman R.W."/>
            <person name="Gibbs R."/>
            <person name="Beeman R.W."/>
            <person name="Brown S.J."/>
            <person name="Bucher G."/>
            <person name="Friedrich M."/>
            <person name="Grimmelikhuijzen C.J."/>
            <person name="Klingler M."/>
            <person name="Lorenzen M."/>
            <person name="Richards S."/>
            <person name="Roth S."/>
            <person name="Schroder R."/>
            <person name="Tautz D."/>
            <person name="Zdobnov E.M."/>
            <person name="Muzny D."/>
            <person name="Gibbs R.A."/>
            <person name="Weinstock G.M."/>
            <person name="Attaway T."/>
            <person name="Bell S."/>
            <person name="Buhay C.J."/>
            <person name="Chandrabose M.N."/>
            <person name="Chavez D."/>
            <person name="Clerk-Blankenburg K.P."/>
            <person name="Cree A."/>
            <person name="Dao M."/>
            <person name="Davis C."/>
            <person name="Chacko J."/>
            <person name="Dinh H."/>
            <person name="Dugan-Rocha S."/>
            <person name="Fowler G."/>
            <person name="Garner T.T."/>
            <person name="Garnes J."/>
            <person name="Gnirke A."/>
            <person name="Hawes A."/>
            <person name="Hernandez J."/>
            <person name="Hines S."/>
            <person name="Holder M."/>
            <person name="Hume J."/>
            <person name="Jhangiani S.N."/>
            <person name="Joshi V."/>
            <person name="Khan Z.M."/>
            <person name="Jackson L."/>
            <person name="Kovar C."/>
            <person name="Kowis A."/>
            <person name="Lee S."/>
            <person name="Lewis L.R."/>
            <person name="Margolis J."/>
            <person name="Morgan M."/>
            <person name="Nazareth L.V."/>
            <person name="Nguyen N."/>
            <person name="Okwuonu G."/>
            <person name="Parker D."/>
            <person name="Richards S."/>
            <person name="Ruiz S.J."/>
            <person name="Santibanez J."/>
            <person name="Savard J."/>
            <person name="Scherer S.E."/>
            <person name="Schneider B."/>
            <person name="Sodergren E."/>
            <person name="Tautz D."/>
            <person name="Vattahil S."/>
            <person name="Villasana D."/>
            <person name="White C.S."/>
            <person name="Wright R."/>
            <person name="Park Y."/>
            <person name="Beeman R.W."/>
            <person name="Lord J."/>
            <person name="Oppert B."/>
            <person name="Lorenzen M."/>
            <person name="Brown S."/>
            <person name="Wang L."/>
            <person name="Savard J."/>
            <person name="Tautz D."/>
            <person name="Richards S."/>
            <person name="Weinstock G."/>
            <person name="Gibbs R.A."/>
            <person name="Liu Y."/>
            <person name="Worley K."/>
            <person name="Weinstock G."/>
            <person name="Elsik C.G."/>
            <person name="Reese J.T."/>
            <person name="Elhaik E."/>
            <person name="Landan G."/>
            <person name="Graur D."/>
            <person name="Arensburger P."/>
            <person name="Atkinson P."/>
            <person name="Beeman R.W."/>
            <person name="Beidler J."/>
            <person name="Brown S.J."/>
            <person name="Demuth J.P."/>
            <person name="Drury D.W."/>
            <person name="Du Y.Z."/>
            <person name="Fujiwara H."/>
            <person name="Lorenzen M."/>
            <person name="Maselli V."/>
            <person name="Osanai M."/>
            <person name="Park Y."/>
            <person name="Robertson H.M."/>
            <person name="Tu Z."/>
            <person name="Wang J.J."/>
            <person name="Wang S."/>
            <person name="Richards S."/>
            <person name="Song H."/>
            <person name="Zhang L."/>
            <person name="Sodergren E."/>
            <person name="Werner D."/>
            <person name="Stanke M."/>
            <person name="Morgenstern B."/>
            <person name="Solovyev V."/>
            <person name="Kosarev P."/>
            <person name="Brown G."/>
            <person name="Chen H.C."/>
            <person name="Ermolaeva O."/>
            <person name="Hlavina W."/>
            <person name="Kapustin Y."/>
            <person name="Kiryutin B."/>
            <person name="Kitts P."/>
            <person name="Maglott D."/>
            <person name="Pruitt K."/>
            <person name="Sapojnikov V."/>
            <person name="Souvorov A."/>
            <person name="Mackey A.J."/>
            <person name="Waterhouse R.M."/>
            <person name="Wyder S."/>
            <person name="Zdobnov E.M."/>
            <person name="Zdobnov E.M."/>
            <person name="Wyder S."/>
            <person name="Kriventseva E.V."/>
            <person name="Kadowaki T."/>
            <person name="Bork P."/>
            <person name="Aranda M."/>
            <person name="Bao R."/>
            <person name="Beermann A."/>
            <person name="Berns N."/>
            <person name="Bolognesi R."/>
            <person name="Bonneton F."/>
            <person name="Bopp D."/>
            <person name="Brown S.J."/>
            <person name="Bucher G."/>
            <person name="Butts T."/>
            <person name="Chaumot A."/>
            <person name="Denell R.E."/>
            <person name="Ferrier D.E."/>
            <person name="Friedrich M."/>
            <person name="Gordon C.M."/>
            <person name="Jindra M."/>
            <person name="Klingler M."/>
            <person name="Lan Q."/>
            <person name="Lattorff H.M."/>
            <person name="Laudet V."/>
            <person name="von Levetsow C."/>
            <person name="Liu Z."/>
            <person name="Lutz R."/>
            <person name="Lynch J.A."/>
            <person name="da Fonseca R.N."/>
            <person name="Posnien N."/>
            <person name="Reuter R."/>
            <person name="Roth S."/>
            <person name="Savard J."/>
            <person name="Schinko J.B."/>
            <person name="Schmitt C."/>
            <person name="Schoppmeier M."/>
            <person name="Schroder R."/>
            <person name="Shippy T.D."/>
            <person name="Simonnet F."/>
            <person name="Marques-Souza H."/>
            <person name="Tautz D."/>
            <person name="Tomoyasu Y."/>
            <person name="Trauner J."/>
            <person name="Van der Zee M."/>
            <person name="Vervoort M."/>
            <person name="Wittkopp N."/>
            <person name="Wimmer E.A."/>
            <person name="Yang X."/>
            <person name="Jones A.K."/>
            <person name="Sattelle D.B."/>
            <person name="Ebert P.R."/>
            <person name="Nelson D."/>
            <person name="Scott J.G."/>
            <person name="Beeman R.W."/>
            <person name="Muthukrishnan S."/>
            <person name="Kramer K.J."/>
            <person name="Arakane Y."/>
            <person name="Beeman R.W."/>
            <person name="Zhu Q."/>
            <person name="Hogenkamp D."/>
            <person name="Dixit R."/>
            <person name="Oppert B."/>
            <person name="Jiang H."/>
            <person name="Zou Z."/>
            <person name="Marshall J."/>
            <person name="Elpidina E."/>
            <person name="Vinokurov K."/>
            <person name="Oppert C."/>
            <person name="Zou Z."/>
            <person name="Evans J."/>
            <person name="Lu Z."/>
            <person name="Zhao P."/>
            <person name="Sumathipala N."/>
            <person name="Altincicek B."/>
            <person name="Vilcinskas A."/>
            <person name="Williams M."/>
            <person name="Hultmark D."/>
            <person name="Hetru C."/>
            <person name="Jiang H."/>
            <person name="Grimmelikhuijzen C.J."/>
            <person name="Hauser F."/>
            <person name="Cazzamali G."/>
            <person name="Williamson M."/>
            <person name="Park Y."/>
            <person name="Li B."/>
            <person name="Tanaka Y."/>
            <person name="Predel R."/>
            <person name="Neupert S."/>
            <person name="Schachtner J."/>
            <person name="Verleyen P."/>
            <person name="Raible F."/>
            <person name="Bork P."/>
            <person name="Friedrich M."/>
            <person name="Walden K.K."/>
            <person name="Robertson H.M."/>
            <person name="Angeli S."/>
            <person name="Foret S."/>
            <person name="Bucher G."/>
            <person name="Schuetz S."/>
            <person name="Maleszka R."/>
            <person name="Wimmer E.A."/>
            <person name="Beeman R.W."/>
            <person name="Lorenzen M."/>
            <person name="Tomoyasu Y."/>
            <person name="Miller S.C."/>
            <person name="Grossmann D."/>
            <person name="Bucher G."/>
        </authorList>
    </citation>
    <scope>NUCLEOTIDE SEQUENCE [LARGE SCALE GENOMIC DNA]</scope>
    <source>
        <strain evidence="2 3">Georgia GA2</strain>
    </source>
</reference>